<dbReference type="EMBL" id="JBBNAF010000007">
    <property type="protein sequence ID" value="KAK9127751.1"/>
    <property type="molecule type" value="Genomic_DNA"/>
</dbReference>
<name>A0AAP0P509_9MAGN</name>
<keyword evidence="1" id="KW-1133">Transmembrane helix</keyword>
<feature type="transmembrane region" description="Helical" evidence="1">
    <location>
        <begin position="19"/>
        <end position="38"/>
    </location>
</feature>
<evidence type="ECO:0000313" key="3">
    <source>
        <dbReference type="Proteomes" id="UP001420932"/>
    </source>
</evidence>
<keyword evidence="1" id="KW-0812">Transmembrane</keyword>
<protein>
    <submittedName>
        <fullName evidence="2">Uncharacterized protein</fullName>
    </submittedName>
</protein>
<dbReference type="AlphaFoldDB" id="A0AAP0P509"/>
<keyword evidence="3" id="KW-1185">Reference proteome</keyword>
<evidence type="ECO:0000256" key="1">
    <source>
        <dbReference type="SAM" id="Phobius"/>
    </source>
</evidence>
<accession>A0AAP0P509</accession>
<sequence>MQGEGNKQKESVLNLLNEWYPIITMFGNGSMYRVLFIVERGASRYERIPTSHEPGSQQLQKE</sequence>
<evidence type="ECO:0000313" key="2">
    <source>
        <dbReference type="EMBL" id="KAK9127751.1"/>
    </source>
</evidence>
<comment type="caution">
    <text evidence="2">The sequence shown here is derived from an EMBL/GenBank/DDBJ whole genome shotgun (WGS) entry which is preliminary data.</text>
</comment>
<organism evidence="2 3">
    <name type="scientific">Stephania yunnanensis</name>
    <dbReference type="NCBI Taxonomy" id="152371"/>
    <lineage>
        <taxon>Eukaryota</taxon>
        <taxon>Viridiplantae</taxon>
        <taxon>Streptophyta</taxon>
        <taxon>Embryophyta</taxon>
        <taxon>Tracheophyta</taxon>
        <taxon>Spermatophyta</taxon>
        <taxon>Magnoliopsida</taxon>
        <taxon>Ranunculales</taxon>
        <taxon>Menispermaceae</taxon>
        <taxon>Menispermoideae</taxon>
        <taxon>Cissampelideae</taxon>
        <taxon>Stephania</taxon>
    </lineage>
</organism>
<reference evidence="2 3" key="1">
    <citation type="submission" date="2024-01" db="EMBL/GenBank/DDBJ databases">
        <title>Genome assemblies of Stephania.</title>
        <authorList>
            <person name="Yang L."/>
        </authorList>
    </citation>
    <scope>NUCLEOTIDE SEQUENCE [LARGE SCALE GENOMIC DNA]</scope>
    <source>
        <strain evidence="2">YNDBR</strain>
        <tissue evidence="2">Leaf</tissue>
    </source>
</reference>
<proteinExistence type="predicted"/>
<keyword evidence="1" id="KW-0472">Membrane</keyword>
<dbReference type="Proteomes" id="UP001420932">
    <property type="component" value="Unassembled WGS sequence"/>
</dbReference>
<gene>
    <name evidence="2" type="ORF">Syun_016548</name>
</gene>